<sequence length="197" mass="20091">MTSRVVLVSPALGPSQRRARFYDGDPLDASGAAEAGAAAGTVPPGDRVLVSPALRCAQTASALGLDATGCGDLAGLDVGRWRGRSLDEVAAAEPESVAAWLADPGAVPHGGESVREMCARIAGWLESTASGTDGRTVAVVEPEVVRAVVVHVLSAPAAAFWRVDVPPLTATEVSGRSGRWNLRAGRPLGAPERTPGP</sequence>
<name>A0ABT6A6J9_9ACTN</name>
<protein>
    <submittedName>
        <fullName evidence="1">Histidine phosphatase family protein</fullName>
    </submittedName>
</protein>
<dbReference type="InterPro" id="IPR029033">
    <property type="entry name" value="His_PPase_superfam"/>
</dbReference>
<dbReference type="PROSITE" id="PS00387">
    <property type="entry name" value="PPASE"/>
    <property type="match status" value="1"/>
</dbReference>
<evidence type="ECO:0000313" key="2">
    <source>
        <dbReference type="Proteomes" id="UP001221150"/>
    </source>
</evidence>
<accession>A0ABT6A6J9</accession>
<dbReference type="Gene3D" id="3.40.50.1240">
    <property type="entry name" value="Phosphoglycerate mutase-like"/>
    <property type="match status" value="1"/>
</dbReference>
<evidence type="ECO:0000313" key="1">
    <source>
        <dbReference type="EMBL" id="MDF3300266.1"/>
    </source>
</evidence>
<dbReference type="Pfam" id="PF00300">
    <property type="entry name" value="His_Phos_1"/>
    <property type="match status" value="1"/>
</dbReference>
<gene>
    <name evidence="1" type="ORF">P3H78_16915</name>
</gene>
<keyword evidence="2" id="KW-1185">Reference proteome</keyword>
<dbReference type="InterPro" id="IPR013078">
    <property type="entry name" value="His_Pase_superF_clade-1"/>
</dbReference>
<dbReference type="EMBL" id="JARJBB010000007">
    <property type="protein sequence ID" value="MDF3300266.1"/>
    <property type="molecule type" value="Genomic_DNA"/>
</dbReference>
<reference evidence="1 2" key="1">
    <citation type="submission" date="2023-03" db="EMBL/GenBank/DDBJ databases">
        <title>Draft genome sequence of Streptomyces sp. K1PA1 isolated from peat swamp forest in Thailand.</title>
        <authorList>
            <person name="Klaysubun C."/>
            <person name="Duangmal K."/>
        </authorList>
    </citation>
    <scope>NUCLEOTIDE SEQUENCE [LARGE SCALE GENOMIC DNA]</scope>
    <source>
        <strain evidence="1 2">K1PA1</strain>
    </source>
</reference>
<proteinExistence type="predicted"/>
<dbReference type="SUPFAM" id="SSF53254">
    <property type="entry name" value="Phosphoglycerate mutase-like"/>
    <property type="match status" value="1"/>
</dbReference>
<dbReference type="RefSeq" id="WP_276109817.1">
    <property type="nucleotide sequence ID" value="NZ_JARJBB010000007.1"/>
</dbReference>
<organism evidence="1 2">
    <name type="scientific">Streptomyces tropicalis</name>
    <dbReference type="NCBI Taxonomy" id="3034234"/>
    <lineage>
        <taxon>Bacteria</taxon>
        <taxon>Bacillati</taxon>
        <taxon>Actinomycetota</taxon>
        <taxon>Actinomycetes</taxon>
        <taxon>Kitasatosporales</taxon>
        <taxon>Streptomycetaceae</taxon>
        <taxon>Streptomyces</taxon>
    </lineage>
</organism>
<dbReference type="Proteomes" id="UP001221150">
    <property type="component" value="Unassembled WGS sequence"/>
</dbReference>
<comment type="caution">
    <text evidence="1">The sequence shown here is derived from an EMBL/GenBank/DDBJ whole genome shotgun (WGS) entry which is preliminary data.</text>
</comment>